<evidence type="ECO:0000313" key="3">
    <source>
        <dbReference type="Proteomes" id="UP000309128"/>
    </source>
</evidence>
<dbReference type="Gene3D" id="1.10.287.1060">
    <property type="entry name" value="ESAT-6-like"/>
    <property type="match status" value="1"/>
</dbReference>
<dbReference type="InterPro" id="IPR010310">
    <property type="entry name" value="T7SS_ESAT-6-like"/>
</dbReference>
<reference evidence="2 3" key="1">
    <citation type="submission" date="2019-05" db="EMBL/GenBank/DDBJ databases">
        <title>Draft genome sequence of Nonomuraea turkmeniaca DSM 43926.</title>
        <authorList>
            <person name="Saricaoglu S."/>
            <person name="Isik K."/>
        </authorList>
    </citation>
    <scope>NUCLEOTIDE SEQUENCE [LARGE SCALE GENOMIC DNA]</scope>
    <source>
        <strain evidence="2 3">DSM 43926</strain>
    </source>
</reference>
<evidence type="ECO:0000313" key="2">
    <source>
        <dbReference type="EMBL" id="TMR06651.1"/>
    </source>
</evidence>
<proteinExistence type="predicted"/>
<name>A0A5S4EVE5_9ACTN</name>
<dbReference type="Proteomes" id="UP000309128">
    <property type="component" value="Unassembled WGS sequence"/>
</dbReference>
<dbReference type="InterPro" id="IPR036689">
    <property type="entry name" value="ESAT-6-like_sf"/>
</dbReference>
<protein>
    <submittedName>
        <fullName evidence="2">WXG100 family type VII secretion target</fullName>
    </submittedName>
</protein>
<evidence type="ECO:0000256" key="1">
    <source>
        <dbReference type="SAM" id="Phobius"/>
    </source>
</evidence>
<sequence>MSVYKETYMAATATAEVATAMILRPWALYVVAAIGTMISDPEGMAESAGGWRTDELVTLGEQLDQLKTQLQEQGTWEGSAFDAFETVHTSFKNSINDLNEARNNTGDAVDSAAGFYRVGAIVCSAVAGAMLAFGIWKMFMRSNPATAVTAEVVDVAVGRAATSTIGTVVKRHAMVAGGMAMVLAAVVQQSKMTGKIFPTLEAMPTAMTSGGSTFTSDGMTYEEDMGALTPKMDDSVAETGGFPV</sequence>
<dbReference type="EMBL" id="VCKY01000408">
    <property type="protein sequence ID" value="TMR06651.1"/>
    <property type="molecule type" value="Genomic_DNA"/>
</dbReference>
<gene>
    <name evidence="2" type="ORF">ETD86_52510</name>
</gene>
<accession>A0A5S4EVE5</accession>
<keyword evidence="1" id="KW-0812">Transmembrane</keyword>
<keyword evidence="1" id="KW-0472">Membrane</keyword>
<comment type="caution">
    <text evidence="2">The sequence shown here is derived from an EMBL/GenBank/DDBJ whole genome shotgun (WGS) entry which is preliminary data.</text>
</comment>
<dbReference type="Pfam" id="PF06013">
    <property type="entry name" value="WXG100"/>
    <property type="match status" value="1"/>
</dbReference>
<dbReference type="RefSeq" id="WP_138674090.1">
    <property type="nucleotide sequence ID" value="NZ_VCKY01000408.1"/>
</dbReference>
<keyword evidence="1" id="KW-1133">Transmembrane helix</keyword>
<organism evidence="2 3">
    <name type="scientific">Nonomuraea turkmeniaca</name>
    <dbReference type="NCBI Taxonomy" id="103838"/>
    <lineage>
        <taxon>Bacteria</taxon>
        <taxon>Bacillati</taxon>
        <taxon>Actinomycetota</taxon>
        <taxon>Actinomycetes</taxon>
        <taxon>Streptosporangiales</taxon>
        <taxon>Streptosporangiaceae</taxon>
        <taxon>Nonomuraea</taxon>
    </lineage>
</organism>
<dbReference type="SUPFAM" id="SSF140453">
    <property type="entry name" value="EsxAB dimer-like"/>
    <property type="match status" value="1"/>
</dbReference>
<dbReference type="AlphaFoldDB" id="A0A5S4EVE5"/>
<feature type="transmembrane region" description="Helical" evidence="1">
    <location>
        <begin position="115"/>
        <end position="136"/>
    </location>
</feature>
<dbReference type="OrthoDB" id="3526705at2"/>
<keyword evidence="3" id="KW-1185">Reference proteome</keyword>